<organism evidence="2 3">
    <name type="scientific">Intrasporangium chromatireducens Q5-1</name>
    <dbReference type="NCBI Taxonomy" id="584657"/>
    <lineage>
        <taxon>Bacteria</taxon>
        <taxon>Bacillati</taxon>
        <taxon>Actinomycetota</taxon>
        <taxon>Actinomycetes</taxon>
        <taxon>Micrococcales</taxon>
        <taxon>Intrasporangiaceae</taxon>
        <taxon>Intrasporangium</taxon>
    </lineage>
</organism>
<feature type="region of interest" description="Disordered" evidence="1">
    <location>
        <begin position="26"/>
        <end position="80"/>
    </location>
</feature>
<name>W9GU43_9MICO</name>
<reference evidence="3" key="1">
    <citation type="submission" date="2013-08" db="EMBL/GenBank/DDBJ databases">
        <title>Intrasporangium oryzae NRRL B-24470.</title>
        <authorList>
            <person name="Liu H."/>
            <person name="Wang G."/>
        </authorList>
    </citation>
    <scope>NUCLEOTIDE SEQUENCE [LARGE SCALE GENOMIC DNA]</scope>
    <source>
        <strain evidence="3">Q5-1</strain>
    </source>
</reference>
<feature type="compositionally biased region" description="Low complexity" evidence="1">
    <location>
        <begin position="26"/>
        <end position="38"/>
    </location>
</feature>
<protein>
    <submittedName>
        <fullName evidence="2">Uncharacterized protein</fullName>
    </submittedName>
</protein>
<comment type="caution">
    <text evidence="2">The sequence shown here is derived from an EMBL/GenBank/DDBJ whole genome shotgun (WGS) entry which is preliminary data.</text>
</comment>
<dbReference type="AlphaFoldDB" id="W9GU43"/>
<gene>
    <name evidence="2" type="ORF">N864_07895</name>
</gene>
<dbReference type="EMBL" id="AWQS01000013">
    <property type="protein sequence ID" value="EWT07404.1"/>
    <property type="molecule type" value="Genomic_DNA"/>
</dbReference>
<proteinExistence type="predicted"/>
<accession>W9GU43</accession>
<evidence type="ECO:0000313" key="2">
    <source>
        <dbReference type="EMBL" id="EWT07404.1"/>
    </source>
</evidence>
<keyword evidence="3" id="KW-1185">Reference proteome</keyword>
<evidence type="ECO:0000313" key="3">
    <source>
        <dbReference type="Proteomes" id="UP000019494"/>
    </source>
</evidence>
<evidence type="ECO:0000256" key="1">
    <source>
        <dbReference type="SAM" id="MobiDB-lite"/>
    </source>
</evidence>
<sequence>MALIPFPEPASTDDLRGLLLDYLDMPASSAPSSRLASAGEERRPSPRTAAATEETSDEAGPRPLEWSAHAHGPARVAPCS</sequence>
<dbReference type="Proteomes" id="UP000019494">
    <property type="component" value="Unassembled WGS sequence"/>
</dbReference>